<keyword evidence="3" id="KW-1185">Reference proteome</keyword>
<reference evidence="3" key="1">
    <citation type="journal article" date="2019" name="Int. J. Syst. Evol. Microbiol.">
        <title>The Global Catalogue of Microorganisms (GCM) 10K type strain sequencing project: providing services to taxonomists for standard genome sequencing and annotation.</title>
        <authorList>
            <consortium name="The Broad Institute Genomics Platform"/>
            <consortium name="The Broad Institute Genome Sequencing Center for Infectious Disease"/>
            <person name="Wu L."/>
            <person name="Ma J."/>
        </authorList>
    </citation>
    <scope>NUCLEOTIDE SEQUENCE [LARGE SCALE GENOMIC DNA]</scope>
    <source>
        <strain evidence="3">SHR3</strain>
    </source>
</reference>
<feature type="signal peptide" evidence="1">
    <location>
        <begin position="1"/>
        <end position="22"/>
    </location>
</feature>
<dbReference type="RefSeq" id="WP_096451621.1">
    <property type="nucleotide sequence ID" value="NZ_JBHSOG010000043.1"/>
</dbReference>
<evidence type="ECO:0000256" key="1">
    <source>
        <dbReference type="SAM" id="SignalP"/>
    </source>
</evidence>
<evidence type="ECO:0008006" key="4">
    <source>
        <dbReference type="Google" id="ProtNLM"/>
    </source>
</evidence>
<feature type="chain" id="PRO_5045378285" description="Lipoprotein" evidence="1">
    <location>
        <begin position="23"/>
        <end position="169"/>
    </location>
</feature>
<organism evidence="2 3">
    <name type="scientific">Thauera sinica</name>
    <dbReference type="NCBI Taxonomy" id="2665146"/>
    <lineage>
        <taxon>Bacteria</taxon>
        <taxon>Pseudomonadati</taxon>
        <taxon>Pseudomonadota</taxon>
        <taxon>Betaproteobacteria</taxon>
        <taxon>Rhodocyclales</taxon>
        <taxon>Zoogloeaceae</taxon>
        <taxon>Thauera</taxon>
    </lineage>
</organism>
<comment type="caution">
    <text evidence="2">The sequence shown here is derived from an EMBL/GenBank/DDBJ whole genome shotgun (WGS) entry which is preliminary data.</text>
</comment>
<keyword evidence="1" id="KW-0732">Signal</keyword>
<protein>
    <recommendedName>
        <fullName evidence="4">Lipoprotein</fullName>
    </recommendedName>
</protein>
<gene>
    <name evidence="2" type="ORF">ACFPTN_11090</name>
</gene>
<accession>A0ABW1AS82</accession>
<dbReference type="Proteomes" id="UP001595974">
    <property type="component" value="Unassembled WGS sequence"/>
</dbReference>
<evidence type="ECO:0000313" key="2">
    <source>
        <dbReference type="EMBL" id="MFC5769919.1"/>
    </source>
</evidence>
<name>A0ABW1AS82_9RHOO</name>
<evidence type="ECO:0000313" key="3">
    <source>
        <dbReference type="Proteomes" id="UP001595974"/>
    </source>
</evidence>
<sequence length="169" mass="17453">MKQGASSGIASFALLLALPACAAGTPASASCGEGERIVFACRSGTKHIALCESPAGGEQPGVLQYRIGRPGSPPEMVYPGAGDASPAFSTGIATLAGGGGAWVEFARPPYRYVVFSFWLQGSGETAGVAVERGGRRRATLRCRAGVRSELGRDYFAAARLPASERDFLP</sequence>
<dbReference type="PROSITE" id="PS51257">
    <property type="entry name" value="PROKAR_LIPOPROTEIN"/>
    <property type="match status" value="1"/>
</dbReference>
<dbReference type="EMBL" id="JBHSOG010000043">
    <property type="protein sequence ID" value="MFC5769919.1"/>
    <property type="molecule type" value="Genomic_DNA"/>
</dbReference>
<proteinExistence type="predicted"/>